<feature type="domain" description="AAA+ ATPase" evidence="4">
    <location>
        <begin position="244"/>
        <end position="376"/>
    </location>
</feature>
<evidence type="ECO:0000313" key="6">
    <source>
        <dbReference type="Proteomes" id="UP001203423"/>
    </source>
</evidence>
<proteinExistence type="inferred from homology"/>
<name>A0ABT0LBB4_9GAMM</name>
<dbReference type="Gene3D" id="3.40.50.300">
    <property type="entry name" value="P-loop containing nucleotide triphosphate hydrolases"/>
    <property type="match status" value="1"/>
</dbReference>
<dbReference type="SMART" id="SM00382">
    <property type="entry name" value="AAA"/>
    <property type="match status" value="1"/>
</dbReference>
<dbReference type="EMBL" id="JAKIKS010000036">
    <property type="protein sequence ID" value="MCL1124964.1"/>
    <property type="molecule type" value="Genomic_DNA"/>
</dbReference>
<dbReference type="CDD" id="cd19481">
    <property type="entry name" value="RecA-like_protease"/>
    <property type="match status" value="1"/>
</dbReference>
<dbReference type="RefSeq" id="WP_248940240.1">
    <property type="nucleotide sequence ID" value="NZ_JAKIKS010000036.1"/>
</dbReference>
<evidence type="ECO:0000259" key="4">
    <source>
        <dbReference type="SMART" id="SM00382"/>
    </source>
</evidence>
<dbReference type="InterPro" id="IPR027417">
    <property type="entry name" value="P-loop_NTPase"/>
</dbReference>
<dbReference type="Gene3D" id="1.10.8.60">
    <property type="match status" value="1"/>
</dbReference>
<dbReference type="InterPro" id="IPR050221">
    <property type="entry name" value="26S_Proteasome_ATPase"/>
</dbReference>
<keyword evidence="6" id="KW-1185">Reference proteome</keyword>
<dbReference type="PANTHER" id="PTHR23073">
    <property type="entry name" value="26S PROTEASOME REGULATORY SUBUNIT"/>
    <property type="match status" value="1"/>
</dbReference>
<evidence type="ECO:0000256" key="2">
    <source>
        <dbReference type="ARBA" id="ARBA00022741"/>
    </source>
</evidence>
<evidence type="ECO:0000256" key="1">
    <source>
        <dbReference type="ARBA" id="ARBA00006914"/>
    </source>
</evidence>
<dbReference type="SUPFAM" id="SSF52540">
    <property type="entry name" value="P-loop containing nucleoside triphosphate hydrolases"/>
    <property type="match status" value="1"/>
</dbReference>
<keyword evidence="3 5" id="KW-0067">ATP-binding</keyword>
<dbReference type="InterPro" id="IPR003959">
    <property type="entry name" value="ATPase_AAA_core"/>
</dbReference>
<reference evidence="5 6" key="1">
    <citation type="submission" date="2022-01" db="EMBL/GenBank/DDBJ databases">
        <title>Whole genome-based taxonomy of the Shewanellaceae.</title>
        <authorList>
            <person name="Martin-Rodriguez A.J."/>
        </authorList>
    </citation>
    <scope>NUCLEOTIDE SEQUENCE [LARGE SCALE GENOMIC DNA]</scope>
    <source>
        <strain evidence="5 6">DSM 17177</strain>
    </source>
</reference>
<dbReference type="GO" id="GO:0005524">
    <property type="term" value="F:ATP binding"/>
    <property type="evidence" value="ECO:0007669"/>
    <property type="project" value="UniProtKB-KW"/>
</dbReference>
<sequence>MDPESDALSLMRSNIHDLEKEMAWCEQIIDTRLKLHFKQDTNISSIFDILPPDLQQSHSHYAQFIVKHQLDFQMRLILVLALLPALKPNVLDVLNCHNELTQRPFTEFAGVEMESCFYVTGETVSFLLGGDDLSIRFQVQSQLQSTDPQGLNEILYLHSPHYDPLSMKTPLRLQTEYLLFFTTSEHYRPDLSDAFPATRVQSQLNWQDLVLPKSVMEPLEEIKSWIQYGETLMFDWGFMNKLRPGYRALFYGPPGTGKTMTASVLGKAISHQVYHVDLSKIISKYIGETEKNLERVFSTAENKQWILFFDEADALFGKRTQASGINEQFANQNVAYLLQRIESFSGISILATNLKDNLDDAFFRRFESVIYFPLPSVNERLTLWRQGFSKKSTLHQSINLDMIAAEHVLSGAEIMNVIRFASLQALRLGTDEISQASLLEGIRRQKIPNLNQKDAVTDSSADIFG</sequence>
<comment type="caution">
    <text evidence="5">The sequence shown here is derived from an EMBL/GenBank/DDBJ whole genome shotgun (WGS) entry which is preliminary data.</text>
</comment>
<keyword evidence="2" id="KW-0547">Nucleotide-binding</keyword>
<dbReference type="Proteomes" id="UP001203423">
    <property type="component" value="Unassembled WGS sequence"/>
</dbReference>
<dbReference type="Pfam" id="PF00004">
    <property type="entry name" value="AAA"/>
    <property type="match status" value="1"/>
</dbReference>
<gene>
    <name evidence="5" type="ORF">L2764_10870</name>
</gene>
<accession>A0ABT0LBB4</accession>
<dbReference type="InterPro" id="IPR003593">
    <property type="entry name" value="AAA+_ATPase"/>
</dbReference>
<protein>
    <submittedName>
        <fullName evidence="5">ATP-binding protein</fullName>
    </submittedName>
</protein>
<organism evidence="5 6">
    <name type="scientific">Shewanella surugensis</name>
    <dbReference type="NCBI Taxonomy" id="212020"/>
    <lineage>
        <taxon>Bacteria</taxon>
        <taxon>Pseudomonadati</taxon>
        <taxon>Pseudomonadota</taxon>
        <taxon>Gammaproteobacteria</taxon>
        <taxon>Alteromonadales</taxon>
        <taxon>Shewanellaceae</taxon>
        <taxon>Shewanella</taxon>
    </lineage>
</organism>
<comment type="similarity">
    <text evidence="1">Belongs to the AAA ATPase family.</text>
</comment>
<evidence type="ECO:0000256" key="3">
    <source>
        <dbReference type="ARBA" id="ARBA00022840"/>
    </source>
</evidence>
<evidence type="ECO:0000313" key="5">
    <source>
        <dbReference type="EMBL" id="MCL1124964.1"/>
    </source>
</evidence>